<protein>
    <submittedName>
        <fullName evidence="1">Uncharacterized protein</fullName>
    </submittedName>
</protein>
<proteinExistence type="predicted"/>
<accession>A0A8S5SDJ4</accession>
<name>A0A8S5SDJ4_9CAUD</name>
<reference evidence="1" key="1">
    <citation type="journal article" date="2021" name="Proc. Natl. Acad. Sci. U.S.A.">
        <title>A Catalog of Tens of Thousands of Viruses from Human Metagenomes Reveals Hidden Associations with Chronic Diseases.</title>
        <authorList>
            <person name="Tisza M.J."/>
            <person name="Buck C.B."/>
        </authorList>
    </citation>
    <scope>NUCLEOTIDE SEQUENCE</scope>
    <source>
        <strain evidence="1">Ctnpt50</strain>
    </source>
</reference>
<evidence type="ECO:0000313" key="1">
    <source>
        <dbReference type="EMBL" id="DAF49008.1"/>
    </source>
</evidence>
<sequence length="265" mass="27024">MSKFLTPPVWYDKNGNLNQMLIGDARNTTSSLQSNISIGESSLAGAVDGVGGSLSIGYGAKAKSDQTIVVGAFSDASDGGIAIGYGISVVGGGIGIGGSATANQIQLGNPSSRYDLKIGNNIGTINGINLFQAFASDGRTVLSASSANMIKSVKVDAGESASDIIITKLSIGAIYVMAVRFLHASKGNIHSSFILVNTANPSGTIFFGSGCPFLGVSTPVCARYISQTSDSDGAKGKIDIVQISNGAFSTCPEATMESVCAFRIN</sequence>
<dbReference type="EMBL" id="BK032577">
    <property type="protein sequence ID" value="DAF49008.1"/>
    <property type="molecule type" value="Genomic_DNA"/>
</dbReference>
<dbReference type="Gene3D" id="2.150.10.10">
    <property type="entry name" value="Serralysin-like metalloprotease, C-terminal"/>
    <property type="match status" value="1"/>
</dbReference>
<dbReference type="InterPro" id="IPR011049">
    <property type="entry name" value="Serralysin-like_metalloprot_C"/>
</dbReference>
<organism evidence="1">
    <name type="scientific">Siphoviridae sp. ctnpt50</name>
    <dbReference type="NCBI Taxonomy" id="2827941"/>
    <lineage>
        <taxon>Viruses</taxon>
        <taxon>Duplodnaviria</taxon>
        <taxon>Heunggongvirae</taxon>
        <taxon>Uroviricota</taxon>
        <taxon>Caudoviricetes</taxon>
    </lineage>
</organism>